<reference evidence="1 2" key="1">
    <citation type="submission" date="2023-01" db="EMBL/GenBank/DDBJ databases">
        <title>Analysis of 21 Apiospora genomes using comparative genomics revels a genus with tremendous synthesis potential of carbohydrate active enzymes and secondary metabolites.</title>
        <authorList>
            <person name="Sorensen T."/>
        </authorList>
    </citation>
    <scope>NUCLEOTIDE SEQUENCE [LARGE SCALE GENOMIC DNA]</scope>
    <source>
        <strain evidence="1 2">CBS 135458</strain>
    </source>
</reference>
<dbReference type="Proteomes" id="UP001480595">
    <property type="component" value="Unassembled WGS sequence"/>
</dbReference>
<evidence type="ECO:0000313" key="2">
    <source>
        <dbReference type="Proteomes" id="UP001480595"/>
    </source>
</evidence>
<comment type="caution">
    <text evidence="1">The sequence shown here is derived from an EMBL/GenBank/DDBJ whole genome shotgun (WGS) entry which is preliminary data.</text>
</comment>
<gene>
    <name evidence="1" type="ORF">PG994_012864</name>
</gene>
<dbReference type="EMBL" id="JAQQWL010000013">
    <property type="protein sequence ID" value="KAK8042381.1"/>
    <property type="molecule type" value="Genomic_DNA"/>
</dbReference>
<protein>
    <submittedName>
        <fullName evidence="1">Uncharacterized protein</fullName>
    </submittedName>
</protein>
<evidence type="ECO:0000313" key="1">
    <source>
        <dbReference type="EMBL" id="KAK8042381.1"/>
    </source>
</evidence>
<sequence>MARRKVKRSVRAQWPILPFAVDVDDEVAVKDALAALGNDAAYLRCNIRYYREPDFIEGGGPAEFWDGGNQTFIRECWLRTQYELDPPNGDDTPPFVDRELVSWDHPWVQEHLKCIPVFKRVILME</sequence>
<proteinExistence type="predicted"/>
<keyword evidence="2" id="KW-1185">Reference proteome</keyword>
<name>A0ABR1T8N8_9PEZI</name>
<organism evidence="1 2">
    <name type="scientific">Apiospora phragmitis</name>
    <dbReference type="NCBI Taxonomy" id="2905665"/>
    <lineage>
        <taxon>Eukaryota</taxon>
        <taxon>Fungi</taxon>
        <taxon>Dikarya</taxon>
        <taxon>Ascomycota</taxon>
        <taxon>Pezizomycotina</taxon>
        <taxon>Sordariomycetes</taxon>
        <taxon>Xylariomycetidae</taxon>
        <taxon>Amphisphaeriales</taxon>
        <taxon>Apiosporaceae</taxon>
        <taxon>Apiospora</taxon>
    </lineage>
</organism>
<accession>A0ABR1T8N8</accession>
<dbReference type="GeneID" id="92097336"/>
<dbReference type="RefSeq" id="XP_066709234.1">
    <property type="nucleotide sequence ID" value="XM_066864273.1"/>
</dbReference>